<evidence type="ECO:0000313" key="3">
    <source>
        <dbReference type="RefSeq" id="XP_036726056.1"/>
    </source>
</evidence>
<sequence length="509" mass="54872">MCSRGWYLCKDCHPFAPLEAPVVGVRQHHFYEHVVVGGGIESVYVETQERKHASVQGNRTRRFKSERLGTGPRSRTTFRSLQTNRIPVGPNPLPGPALVAGALVLALVARMRPAETLAPKTAGAHALCSERVATLGAFPHPRLLARLQGPAYRRPGVPRKSSFVDKPQFPLPPPPRQSRTTQVLSAPALRGPSALRSPALFRNDHLGLVAVELEPQRPVAQENIPTLTGHQRFAWTLGKRQWVFCGKQKSECQNCRTAVDGNNHHVATEKYYREITCTSLTGSAESMEINVSTEGTSMMQVWQDVYTTGGQNQILLTRASGDMGSWNLPSRPELRGPLVPPGPGLGFGGRRGPSRLPGRRSKPLNRARVGKRDCPVGQALRCERGFCGRPNPATRSAGTRGARGAANSASRESPRAPRSRRTPASPCTVAPTHGPAGVLSKKCRFQAGVGTQTSAPGTGGASPSVGSRFLPRGRLRTPKALRVALGQWSASVPLGPFVWNKKILGVGPT</sequence>
<dbReference type="GeneID" id="118904249"/>
<evidence type="ECO:0000256" key="1">
    <source>
        <dbReference type="SAM" id="MobiDB-lite"/>
    </source>
</evidence>
<dbReference type="AlphaFoldDB" id="A0A8B8YYN7"/>
<dbReference type="RefSeq" id="XP_036726056.1">
    <property type="nucleotide sequence ID" value="XM_036870161.1"/>
</dbReference>
<proteinExistence type="predicted"/>
<feature type="region of interest" description="Disordered" evidence="1">
    <location>
        <begin position="54"/>
        <end position="74"/>
    </location>
</feature>
<keyword evidence="2" id="KW-1185">Reference proteome</keyword>
<evidence type="ECO:0000313" key="2">
    <source>
        <dbReference type="Proteomes" id="UP000694857"/>
    </source>
</evidence>
<feature type="region of interest" description="Disordered" evidence="1">
    <location>
        <begin position="330"/>
        <end position="436"/>
    </location>
</feature>
<feature type="region of interest" description="Disordered" evidence="1">
    <location>
        <begin position="155"/>
        <end position="182"/>
    </location>
</feature>
<name>A0A8B8YYN7_BALMU</name>
<dbReference type="OrthoDB" id="10409824at2759"/>
<dbReference type="KEGG" id="bmus:118904249"/>
<reference evidence="2" key="1">
    <citation type="submission" date="2024-06" db="UniProtKB">
        <authorList>
            <consortium name="RefSeq"/>
        </authorList>
    </citation>
    <scope>NUCLEOTIDE SEQUENCE [LARGE SCALE GENOMIC DNA]</scope>
</reference>
<gene>
    <name evidence="3" type="primary">LOC118904249</name>
</gene>
<feature type="region of interest" description="Disordered" evidence="1">
    <location>
        <begin position="449"/>
        <end position="471"/>
    </location>
</feature>
<feature type="compositionally biased region" description="Basic residues" evidence="1">
    <location>
        <begin position="357"/>
        <end position="369"/>
    </location>
</feature>
<feature type="compositionally biased region" description="Low complexity" evidence="1">
    <location>
        <begin position="393"/>
        <end position="411"/>
    </location>
</feature>
<dbReference type="Proteomes" id="UP000694857">
    <property type="component" value="Chromosome 11"/>
</dbReference>
<reference evidence="3" key="2">
    <citation type="submission" date="2025-08" db="UniProtKB">
        <authorList>
            <consortium name="RefSeq"/>
        </authorList>
    </citation>
    <scope>IDENTIFICATION</scope>
    <source>
        <tissue evidence="3">Epidermis and Blubber</tissue>
    </source>
</reference>
<accession>A0A8B8YYN7</accession>
<protein>
    <submittedName>
        <fullName evidence="3">Uncharacterized protein LOC118904249</fullName>
    </submittedName>
</protein>
<organism evidence="2 3">
    <name type="scientific">Balaenoptera musculus</name>
    <name type="common">Blue whale</name>
    <dbReference type="NCBI Taxonomy" id="9771"/>
    <lineage>
        <taxon>Eukaryota</taxon>
        <taxon>Metazoa</taxon>
        <taxon>Chordata</taxon>
        <taxon>Craniata</taxon>
        <taxon>Vertebrata</taxon>
        <taxon>Euteleostomi</taxon>
        <taxon>Mammalia</taxon>
        <taxon>Eutheria</taxon>
        <taxon>Laurasiatheria</taxon>
        <taxon>Artiodactyla</taxon>
        <taxon>Whippomorpha</taxon>
        <taxon>Cetacea</taxon>
        <taxon>Mysticeti</taxon>
        <taxon>Balaenopteridae</taxon>
        <taxon>Balaenoptera</taxon>
    </lineage>
</organism>